<sequence length="176" mass="18841">MIPSPPISPWIHSPLVAPPRTSPPTPGPRAAPPVQPRPGSPCRWCPAPPLSPSLYSLPPVPHSQPPCQCRRRRLQPRKPPSLARPSLPDLDAAASPAPPPARRASRRPSSPTCLHVVGPPHAEEIPLFCRSTAPPVDGHLHWSHCIIPPPSAQAVHRCQIRLFNDVAPGGPAPQPL</sequence>
<dbReference type="Proteomes" id="UP000015106">
    <property type="component" value="Chromosome 7"/>
</dbReference>
<reference evidence="2" key="2">
    <citation type="submission" date="2018-03" db="EMBL/GenBank/DDBJ databases">
        <title>The Triticum urartu genome reveals the dynamic nature of wheat genome evolution.</title>
        <authorList>
            <person name="Ling H."/>
            <person name="Ma B."/>
            <person name="Shi X."/>
            <person name="Liu H."/>
            <person name="Dong L."/>
            <person name="Sun H."/>
            <person name="Cao Y."/>
            <person name="Gao Q."/>
            <person name="Zheng S."/>
            <person name="Li Y."/>
            <person name="Yu Y."/>
            <person name="Du H."/>
            <person name="Qi M."/>
            <person name="Li Y."/>
            <person name="Yu H."/>
            <person name="Cui Y."/>
            <person name="Wang N."/>
            <person name="Chen C."/>
            <person name="Wu H."/>
            <person name="Zhao Y."/>
            <person name="Zhang J."/>
            <person name="Li Y."/>
            <person name="Zhou W."/>
            <person name="Zhang B."/>
            <person name="Hu W."/>
            <person name="Eijk M."/>
            <person name="Tang J."/>
            <person name="Witsenboer H."/>
            <person name="Zhao S."/>
            <person name="Li Z."/>
            <person name="Zhang A."/>
            <person name="Wang D."/>
            <person name="Liang C."/>
        </authorList>
    </citation>
    <scope>NUCLEOTIDE SEQUENCE [LARGE SCALE GENOMIC DNA]</scope>
    <source>
        <strain evidence="2">cv. G1812</strain>
    </source>
</reference>
<keyword evidence="3" id="KW-1185">Reference proteome</keyword>
<reference evidence="3" key="1">
    <citation type="journal article" date="2013" name="Nature">
        <title>Draft genome of the wheat A-genome progenitor Triticum urartu.</title>
        <authorList>
            <person name="Ling H.Q."/>
            <person name="Zhao S."/>
            <person name="Liu D."/>
            <person name="Wang J."/>
            <person name="Sun H."/>
            <person name="Zhang C."/>
            <person name="Fan H."/>
            <person name="Li D."/>
            <person name="Dong L."/>
            <person name="Tao Y."/>
            <person name="Gao C."/>
            <person name="Wu H."/>
            <person name="Li Y."/>
            <person name="Cui Y."/>
            <person name="Guo X."/>
            <person name="Zheng S."/>
            <person name="Wang B."/>
            <person name="Yu K."/>
            <person name="Liang Q."/>
            <person name="Yang W."/>
            <person name="Lou X."/>
            <person name="Chen J."/>
            <person name="Feng M."/>
            <person name="Jian J."/>
            <person name="Zhang X."/>
            <person name="Luo G."/>
            <person name="Jiang Y."/>
            <person name="Liu J."/>
            <person name="Wang Z."/>
            <person name="Sha Y."/>
            <person name="Zhang B."/>
            <person name="Wu H."/>
            <person name="Tang D."/>
            <person name="Shen Q."/>
            <person name="Xue P."/>
            <person name="Zou S."/>
            <person name="Wang X."/>
            <person name="Liu X."/>
            <person name="Wang F."/>
            <person name="Yang Y."/>
            <person name="An X."/>
            <person name="Dong Z."/>
            <person name="Zhang K."/>
            <person name="Zhang X."/>
            <person name="Luo M.C."/>
            <person name="Dvorak J."/>
            <person name="Tong Y."/>
            <person name="Wang J."/>
            <person name="Yang H."/>
            <person name="Li Z."/>
            <person name="Wang D."/>
            <person name="Zhang A."/>
            <person name="Wang J."/>
        </authorList>
    </citation>
    <scope>NUCLEOTIDE SEQUENCE</scope>
    <source>
        <strain evidence="3">cv. G1812</strain>
    </source>
</reference>
<evidence type="ECO:0000256" key="1">
    <source>
        <dbReference type="SAM" id="MobiDB-lite"/>
    </source>
</evidence>
<reference evidence="2" key="3">
    <citation type="submission" date="2022-06" db="UniProtKB">
        <authorList>
            <consortium name="EnsemblPlants"/>
        </authorList>
    </citation>
    <scope>IDENTIFICATION</scope>
</reference>
<protein>
    <submittedName>
        <fullName evidence="2">Uncharacterized protein</fullName>
    </submittedName>
</protein>
<accession>A0A8R7V7G8</accession>
<evidence type="ECO:0000313" key="3">
    <source>
        <dbReference type="Proteomes" id="UP000015106"/>
    </source>
</evidence>
<name>A0A8R7V7G8_TRIUA</name>
<dbReference type="AlphaFoldDB" id="A0A8R7V7G8"/>
<feature type="region of interest" description="Disordered" evidence="1">
    <location>
        <begin position="1"/>
        <end position="116"/>
    </location>
</feature>
<dbReference type="EnsemblPlants" id="TuG1812G0700002623.01.T01">
    <property type="protein sequence ID" value="TuG1812G0700002623.01.T01.cds242129"/>
    <property type="gene ID" value="TuG1812G0700002623.01"/>
</dbReference>
<dbReference type="Gramene" id="TuG1812G0700002623.01.T01">
    <property type="protein sequence ID" value="TuG1812G0700002623.01.T01.cds242129"/>
    <property type="gene ID" value="TuG1812G0700002623.01"/>
</dbReference>
<proteinExistence type="predicted"/>
<organism evidence="2 3">
    <name type="scientific">Triticum urartu</name>
    <name type="common">Red wild einkorn</name>
    <name type="synonym">Crithodium urartu</name>
    <dbReference type="NCBI Taxonomy" id="4572"/>
    <lineage>
        <taxon>Eukaryota</taxon>
        <taxon>Viridiplantae</taxon>
        <taxon>Streptophyta</taxon>
        <taxon>Embryophyta</taxon>
        <taxon>Tracheophyta</taxon>
        <taxon>Spermatophyta</taxon>
        <taxon>Magnoliopsida</taxon>
        <taxon>Liliopsida</taxon>
        <taxon>Poales</taxon>
        <taxon>Poaceae</taxon>
        <taxon>BOP clade</taxon>
        <taxon>Pooideae</taxon>
        <taxon>Triticodae</taxon>
        <taxon>Triticeae</taxon>
        <taxon>Triticinae</taxon>
        <taxon>Triticum</taxon>
    </lineage>
</organism>
<evidence type="ECO:0000313" key="2">
    <source>
        <dbReference type="EnsemblPlants" id="TuG1812G0700002623.01.T01.cds242129"/>
    </source>
</evidence>
<feature type="compositionally biased region" description="Pro residues" evidence="1">
    <location>
        <begin position="16"/>
        <end position="39"/>
    </location>
</feature>